<dbReference type="RefSeq" id="WP_106582598.1">
    <property type="nucleotide sequence ID" value="NZ_PYGA01000005.1"/>
</dbReference>
<protein>
    <submittedName>
        <fullName evidence="1">Enamine deaminase RidA (YjgF/YER057c/UK114 family)</fullName>
    </submittedName>
</protein>
<dbReference type="PANTHER" id="PTHR43857:SF1">
    <property type="entry name" value="YJGH FAMILY PROTEIN"/>
    <property type="match status" value="1"/>
</dbReference>
<dbReference type="OrthoDB" id="9803101at2"/>
<gene>
    <name evidence="1" type="ORF">CLV63_105201</name>
</gene>
<dbReference type="SUPFAM" id="SSF55298">
    <property type="entry name" value="YjgF-like"/>
    <property type="match status" value="1"/>
</dbReference>
<organism evidence="1 2">
    <name type="scientific">Murinocardiopsis flavida</name>
    <dbReference type="NCBI Taxonomy" id="645275"/>
    <lineage>
        <taxon>Bacteria</taxon>
        <taxon>Bacillati</taxon>
        <taxon>Actinomycetota</taxon>
        <taxon>Actinomycetes</taxon>
        <taxon>Streptosporangiales</taxon>
        <taxon>Nocardiopsidaceae</taxon>
        <taxon>Murinocardiopsis</taxon>
    </lineage>
</organism>
<dbReference type="InterPro" id="IPR035959">
    <property type="entry name" value="RutC-like_sf"/>
</dbReference>
<name>A0A2P8DMU1_9ACTN</name>
<dbReference type="Gene3D" id="3.30.1330.40">
    <property type="entry name" value="RutC-like"/>
    <property type="match status" value="1"/>
</dbReference>
<comment type="caution">
    <text evidence="1">The sequence shown here is derived from an EMBL/GenBank/DDBJ whole genome shotgun (WGS) entry which is preliminary data.</text>
</comment>
<proteinExistence type="predicted"/>
<reference evidence="1 2" key="1">
    <citation type="submission" date="2018-03" db="EMBL/GenBank/DDBJ databases">
        <title>Genomic Encyclopedia of Archaeal and Bacterial Type Strains, Phase II (KMG-II): from individual species to whole genera.</title>
        <authorList>
            <person name="Goeker M."/>
        </authorList>
    </citation>
    <scope>NUCLEOTIDE SEQUENCE [LARGE SCALE GENOMIC DNA]</scope>
    <source>
        <strain evidence="1 2">DSM 45312</strain>
    </source>
</reference>
<sequence length="141" mass="14626">MTTANPRITSSSPADLHATGGYHHVTLVSAGRTAHLAGQCPLDADEKIVALGDPLGQADRTAENALVALTSAGARPEDVIRTVVYVASDDPDVLAEVWHRLAEDSPIKAAFVTASTLIGVTCLGYRGQLVEVDLTAALPEG</sequence>
<accession>A0A2P8DMU1</accession>
<dbReference type="Pfam" id="PF01042">
    <property type="entry name" value="Ribonuc_L-PSP"/>
    <property type="match status" value="1"/>
</dbReference>
<keyword evidence="2" id="KW-1185">Reference proteome</keyword>
<dbReference type="AlphaFoldDB" id="A0A2P8DMU1"/>
<dbReference type="Proteomes" id="UP000240542">
    <property type="component" value="Unassembled WGS sequence"/>
</dbReference>
<dbReference type="InterPro" id="IPR006175">
    <property type="entry name" value="YjgF/YER057c/UK114"/>
</dbReference>
<evidence type="ECO:0000313" key="2">
    <source>
        <dbReference type="Proteomes" id="UP000240542"/>
    </source>
</evidence>
<dbReference type="EMBL" id="PYGA01000005">
    <property type="protein sequence ID" value="PSK98527.1"/>
    <property type="molecule type" value="Genomic_DNA"/>
</dbReference>
<dbReference type="PANTHER" id="PTHR43857">
    <property type="entry name" value="BLR7761 PROTEIN"/>
    <property type="match status" value="1"/>
</dbReference>
<evidence type="ECO:0000313" key="1">
    <source>
        <dbReference type="EMBL" id="PSK98527.1"/>
    </source>
</evidence>